<comment type="caution">
    <text evidence="1">The sequence shown here is derived from an EMBL/GenBank/DDBJ whole genome shotgun (WGS) entry which is preliminary data.</text>
</comment>
<gene>
    <name evidence="1" type="ORF">R3P38DRAFT_2891821</name>
</gene>
<protein>
    <submittedName>
        <fullName evidence="1">F-box domain-containing protein</fullName>
    </submittedName>
</protein>
<proteinExistence type="predicted"/>
<evidence type="ECO:0000313" key="2">
    <source>
        <dbReference type="Proteomes" id="UP001362999"/>
    </source>
</evidence>
<dbReference type="Proteomes" id="UP001362999">
    <property type="component" value="Unassembled WGS sequence"/>
</dbReference>
<dbReference type="AlphaFoldDB" id="A0AAW0CUS9"/>
<keyword evidence="2" id="KW-1185">Reference proteome</keyword>
<accession>A0AAW0CUS9</accession>
<sequence length="485" mass="54636">MSLPPAHLSILDLPFELISLVFILCLPIRRRVRPHPDHPPLSLAGVCSRWRAIALAIPELWTSMLIEFNELVLYEEISRLFDPSLATPPVHPTALLMNAWFARSAGYPLSVSLNCVENSFIPHGVLDTMALYQTQWGRIELNVPEADLSAFDRITVGPFPLLETLSTHITDTEELSYLIDLDSKFIRYSPRLKALDLSEYAFTLTSLRTLTWTPQNLTALQLRCDATRDPVPATEGPFSVVLEHFPGLLHLDIFVDYFSRELPVERLSTPFQTLMLNDDAMLDYLCAPTLQYLHVLAIMTTTPLLTFLAQSQCRLSTLSISVDFRISNDDWHAVLAALPDLRTLLLRLPQSSPVMQSCNTLLGGAASDQVPNLQTLVMSQDLTDSDPFPYTQWIELLRTRNDTILYADLFVRSWQPPLPEINTQLGAGLGAIKVRIFFETSPAHDYTQDVIGDLDFPFFSGPHFKDVEPGDIRPYYFSPFSNGAM</sequence>
<dbReference type="InterPro" id="IPR032675">
    <property type="entry name" value="LRR_dom_sf"/>
</dbReference>
<dbReference type="SUPFAM" id="SSF52047">
    <property type="entry name" value="RNI-like"/>
    <property type="match status" value="1"/>
</dbReference>
<evidence type="ECO:0000313" key="1">
    <source>
        <dbReference type="EMBL" id="KAK7042696.1"/>
    </source>
</evidence>
<dbReference type="EMBL" id="JAWWNJ010000013">
    <property type="protein sequence ID" value="KAK7042696.1"/>
    <property type="molecule type" value="Genomic_DNA"/>
</dbReference>
<dbReference type="Gene3D" id="3.80.10.10">
    <property type="entry name" value="Ribonuclease Inhibitor"/>
    <property type="match status" value="1"/>
</dbReference>
<reference evidence="1 2" key="1">
    <citation type="journal article" date="2024" name="J Genomics">
        <title>Draft genome sequencing and assembly of Favolaschia claudopus CIRM-BRFM 2984 isolated from oak limbs.</title>
        <authorList>
            <person name="Navarro D."/>
            <person name="Drula E."/>
            <person name="Chaduli D."/>
            <person name="Cazenave R."/>
            <person name="Ahrendt S."/>
            <person name="Wang J."/>
            <person name="Lipzen A."/>
            <person name="Daum C."/>
            <person name="Barry K."/>
            <person name="Grigoriev I.V."/>
            <person name="Favel A."/>
            <person name="Rosso M.N."/>
            <person name="Martin F."/>
        </authorList>
    </citation>
    <scope>NUCLEOTIDE SEQUENCE [LARGE SCALE GENOMIC DNA]</scope>
    <source>
        <strain evidence="1 2">CIRM-BRFM 2984</strain>
    </source>
</reference>
<organism evidence="1 2">
    <name type="scientific">Favolaschia claudopus</name>
    <dbReference type="NCBI Taxonomy" id="2862362"/>
    <lineage>
        <taxon>Eukaryota</taxon>
        <taxon>Fungi</taxon>
        <taxon>Dikarya</taxon>
        <taxon>Basidiomycota</taxon>
        <taxon>Agaricomycotina</taxon>
        <taxon>Agaricomycetes</taxon>
        <taxon>Agaricomycetidae</taxon>
        <taxon>Agaricales</taxon>
        <taxon>Marasmiineae</taxon>
        <taxon>Mycenaceae</taxon>
        <taxon>Favolaschia</taxon>
    </lineage>
</organism>
<name>A0AAW0CUS9_9AGAR</name>